<evidence type="ECO:0000313" key="2">
    <source>
        <dbReference type="Proteomes" id="UP001147752"/>
    </source>
</evidence>
<dbReference type="EMBL" id="JAPZBT010000002">
    <property type="protein sequence ID" value="KAJ5374106.1"/>
    <property type="molecule type" value="Genomic_DNA"/>
</dbReference>
<evidence type="ECO:0000313" key="1">
    <source>
        <dbReference type="EMBL" id="KAJ5374106.1"/>
    </source>
</evidence>
<reference evidence="1" key="2">
    <citation type="journal article" date="2023" name="IMA Fungus">
        <title>Comparative genomic study of the Penicillium genus elucidates a diverse pangenome and 15 lateral gene transfer events.</title>
        <authorList>
            <person name="Petersen C."/>
            <person name="Sorensen T."/>
            <person name="Nielsen M.R."/>
            <person name="Sondergaard T.E."/>
            <person name="Sorensen J.L."/>
            <person name="Fitzpatrick D.A."/>
            <person name="Frisvad J.C."/>
            <person name="Nielsen K.L."/>
        </authorList>
    </citation>
    <scope>NUCLEOTIDE SEQUENCE</scope>
    <source>
        <strain evidence="1">IBT 3081</strain>
    </source>
</reference>
<dbReference type="SUPFAM" id="SSF51556">
    <property type="entry name" value="Metallo-dependent hydrolases"/>
    <property type="match status" value="1"/>
</dbReference>
<comment type="caution">
    <text evidence="1">The sequence shown here is derived from an EMBL/GenBank/DDBJ whole genome shotgun (WGS) entry which is preliminary data.</text>
</comment>
<organism evidence="1 2">
    <name type="scientific">Penicillium concentricum</name>
    <dbReference type="NCBI Taxonomy" id="293559"/>
    <lineage>
        <taxon>Eukaryota</taxon>
        <taxon>Fungi</taxon>
        <taxon>Dikarya</taxon>
        <taxon>Ascomycota</taxon>
        <taxon>Pezizomycotina</taxon>
        <taxon>Eurotiomycetes</taxon>
        <taxon>Eurotiomycetidae</taxon>
        <taxon>Eurotiales</taxon>
        <taxon>Aspergillaceae</taxon>
        <taxon>Penicillium</taxon>
    </lineage>
</organism>
<proteinExistence type="predicted"/>
<name>A0A9W9S8L5_9EURO</name>
<keyword evidence="2" id="KW-1185">Reference proteome</keyword>
<gene>
    <name evidence="1" type="ORF">N7517_006112</name>
</gene>
<dbReference type="AlphaFoldDB" id="A0A9W9S8L5"/>
<dbReference type="InterPro" id="IPR032466">
    <property type="entry name" value="Metal_Hydrolase"/>
</dbReference>
<accession>A0A9W9S8L5</accession>
<reference evidence="1" key="1">
    <citation type="submission" date="2022-12" db="EMBL/GenBank/DDBJ databases">
        <authorList>
            <person name="Petersen C."/>
        </authorList>
    </citation>
    <scope>NUCLEOTIDE SEQUENCE</scope>
    <source>
        <strain evidence="1">IBT 3081</strain>
    </source>
</reference>
<dbReference type="PANTHER" id="PTHR35563:SF2">
    <property type="entry name" value="BARREL METAL-DEPENDENT HYDROLASE, PUTATIVE (AFU_ORTHOLOGUE AFUA_1G16240)-RELATED"/>
    <property type="match status" value="1"/>
</dbReference>
<sequence>MIPNEPTPPEDAPLKKLIAFYKTLSTETKNSTLLLVRPSPYRTDCTVMMQSLQTLKERDINAFGIAILNLDKTTDAQLKEIHVLGVRGIRLNFQVDGKDVNVDKLVADLLRTADRIQYLPG</sequence>
<dbReference type="Gene3D" id="3.20.20.140">
    <property type="entry name" value="Metal-dependent hydrolases"/>
    <property type="match status" value="1"/>
</dbReference>
<dbReference type="PANTHER" id="PTHR35563">
    <property type="entry name" value="BARREL METAL-DEPENDENT HYDROLASE, PUTATIVE (AFU_ORTHOLOGUE AFUA_1G16240)-RELATED"/>
    <property type="match status" value="1"/>
</dbReference>
<protein>
    <submittedName>
        <fullName evidence="1">Amidohydrolase 2</fullName>
    </submittedName>
</protein>
<dbReference type="GeneID" id="81463025"/>
<dbReference type="InterPro" id="IPR052358">
    <property type="entry name" value="Aro_Compnd_Degr_Hydrolases"/>
</dbReference>
<dbReference type="Proteomes" id="UP001147752">
    <property type="component" value="Unassembled WGS sequence"/>
</dbReference>
<dbReference type="RefSeq" id="XP_056580092.1">
    <property type="nucleotide sequence ID" value="XM_056723842.1"/>
</dbReference>
<dbReference type="OrthoDB" id="2135488at2759"/>